<keyword evidence="4" id="KW-0808">Transferase</keyword>
<dbReference type="PANTHER" id="PTHR43080:SF2">
    <property type="entry name" value="CBS DOMAIN-CONTAINING PROTEIN"/>
    <property type="match status" value="1"/>
</dbReference>
<evidence type="ECO:0000256" key="2">
    <source>
        <dbReference type="PROSITE-ProRule" id="PRU00703"/>
    </source>
</evidence>
<protein>
    <submittedName>
        <fullName evidence="4">Histidine kinase</fullName>
    </submittedName>
</protein>
<sequence>MKIRDVLKAKAQRALVTLPQGETLRAAAERLSQERIGTVVISNDGTQADGILSERDIVRRLASEGAGALERKVEEVMTRNVITCDPDETLDAALATMTDGRFRHMPVVEGGGMIGILSLGDAVKARLDEVAYERDAMEEMIKGH</sequence>
<evidence type="ECO:0000313" key="4">
    <source>
        <dbReference type="EMBL" id="KNG95600.1"/>
    </source>
</evidence>
<organism evidence="4 5">
    <name type="scientific">Pseudaestuariivita atlantica</name>
    <dbReference type="NCBI Taxonomy" id="1317121"/>
    <lineage>
        <taxon>Bacteria</taxon>
        <taxon>Pseudomonadati</taxon>
        <taxon>Pseudomonadota</taxon>
        <taxon>Alphaproteobacteria</taxon>
        <taxon>Rhodobacterales</taxon>
        <taxon>Paracoccaceae</taxon>
        <taxon>Pseudaestuariivita</taxon>
    </lineage>
</organism>
<dbReference type="GO" id="GO:0016301">
    <property type="term" value="F:kinase activity"/>
    <property type="evidence" value="ECO:0007669"/>
    <property type="project" value="UniProtKB-KW"/>
</dbReference>
<comment type="caution">
    <text evidence="4">The sequence shown here is derived from an EMBL/GenBank/DDBJ whole genome shotgun (WGS) entry which is preliminary data.</text>
</comment>
<evidence type="ECO:0000313" key="5">
    <source>
        <dbReference type="Proteomes" id="UP000036938"/>
    </source>
</evidence>
<dbReference type="RefSeq" id="WP_050529339.1">
    <property type="nucleotide sequence ID" value="NZ_AQQZ01000001.1"/>
</dbReference>
<dbReference type="InterPro" id="IPR000644">
    <property type="entry name" value="CBS_dom"/>
</dbReference>
<proteinExistence type="predicted"/>
<feature type="domain" description="CBS" evidence="3">
    <location>
        <begin position="77"/>
        <end position="133"/>
    </location>
</feature>
<dbReference type="Pfam" id="PF00571">
    <property type="entry name" value="CBS"/>
    <property type="match status" value="2"/>
</dbReference>
<dbReference type="Gene3D" id="3.10.580.10">
    <property type="entry name" value="CBS-domain"/>
    <property type="match status" value="1"/>
</dbReference>
<keyword evidence="1 2" id="KW-0129">CBS domain</keyword>
<dbReference type="SMART" id="SM00116">
    <property type="entry name" value="CBS"/>
    <property type="match status" value="2"/>
</dbReference>
<evidence type="ECO:0000259" key="3">
    <source>
        <dbReference type="PROSITE" id="PS51371"/>
    </source>
</evidence>
<dbReference type="PATRIC" id="fig|1317121.7.peg.649"/>
<dbReference type="PROSITE" id="PS51371">
    <property type="entry name" value="CBS"/>
    <property type="match status" value="2"/>
</dbReference>
<dbReference type="InterPro" id="IPR044725">
    <property type="entry name" value="CBSX3_CBS_dom"/>
</dbReference>
<dbReference type="InterPro" id="IPR051257">
    <property type="entry name" value="Diverse_CBS-Domain"/>
</dbReference>
<accession>A0A0L1JV24</accession>
<gene>
    <name evidence="4" type="ORF">ATO11_03195</name>
</gene>
<dbReference type="InterPro" id="IPR046342">
    <property type="entry name" value="CBS_dom_sf"/>
</dbReference>
<dbReference type="PANTHER" id="PTHR43080">
    <property type="entry name" value="CBS DOMAIN-CONTAINING PROTEIN CBSX3, MITOCHONDRIAL"/>
    <property type="match status" value="1"/>
</dbReference>
<dbReference type="EMBL" id="AQQZ01000001">
    <property type="protein sequence ID" value="KNG95600.1"/>
    <property type="molecule type" value="Genomic_DNA"/>
</dbReference>
<dbReference type="AlphaFoldDB" id="A0A0L1JV24"/>
<dbReference type="Proteomes" id="UP000036938">
    <property type="component" value="Unassembled WGS sequence"/>
</dbReference>
<feature type="domain" description="CBS" evidence="3">
    <location>
        <begin position="11"/>
        <end position="69"/>
    </location>
</feature>
<name>A0A0L1JV24_9RHOB</name>
<reference evidence="4 5" key="1">
    <citation type="journal article" date="2015" name="Int. J. Syst. Evol. Microbiol.">
        <title>Aestuariivita atlantica sp. nov., isolated from deep sea sediment of the Atlantic Ocean.</title>
        <authorList>
            <person name="Li G."/>
            <person name="Lai Q."/>
            <person name="Du Y."/>
            <person name="Liu X."/>
            <person name="Sun F."/>
            <person name="Shao Z."/>
        </authorList>
    </citation>
    <scope>NUCLEOTIDE SEQUENCE [LARGE SCALE GENOMIC DNA]</scope>
    <source>
        <strain evidence="4 5">22II-S11-z3</strain>
    </source>
</reference>
<dbReference type="OrthoDB" id="9807125at2"/>
<dbReference type="SUPFAM" id="SSF54631">
    <property type="entry name" value="CBS-domain pair"/>
    <property type="match status" value="1"/>
</dbReference>
<evidence type="ECO:0000256" key="1">
    <source>
        <dbReference type="ARBA" id="ARBA00023122"/>
    </source>
</evidence>
<keyword evidence="5" id="KW-1185">Reference proteome</keyword>
<dbReference type="CDD" id="cd04623">
    <property type="entry name" value="CBS_pair_bac_euk"/>
    <property type="match status" value="1"/>
</dbReference>
<dbReference type="STRING" id="1317121.ATO11_03195"/>
<keyword evidence="4" id="KW-0418">Kinase</keyword>